<feature type="non-terminal residue" evidence="2">
    <location>
        <position position="136"/>
    </location>
</feature>
<dbReference type="EMBL" id="LRGB01016960">
    <property type="protein sequence ID" value="KZR98469.1"/>
    <property type="molecule type" value="Genomic_DNA"/>
</dbReference>
<reference evidence="2 3" key="1">
    <citation type="submission" date="2016-03" db="EMBL/GenBank/DDBJ databases">
        <title>EvidentialGene: Evidence-directed Construction of Genes on Genomes.</title>
        <authorList>
            <person name="Gilbert D.G."/>
            <person name="Choi J.-H."/>
            <person name="Mockaitis K."/>
            <person name="Colbourne J."/>
            <person name="Pfrender M."/>
        </authorList>
    </citation>
    <scope>NUCLEOTIDE SEQUENCE [LARGE SCALE GENOMIC DNA]</scope>
    <source>
        <strain evidence="2 3">Xinb3</strain>
        <tissue evidence="2">Complete organism</tissue>
    </source>
</reference>
<sequence length="136" mass="15388">NFDQPIQQVEAQEVPRELPLIHERIQQQRPQENELQAMEMEGRCPQIEVEQEHFDVPEIGGEIEVVTETDALRRQGRPLGNGVASNVFQDAGSDQVALPDSLSQDRRTGQPKQYTARYKGFRQSLDRPLAKLGLIG</sequence>
<dbReference type="AlphaFoldDB" id="A0A164G375"/>
<comment type="caution">
    <text evidence="2">The sequence shown here is derived from an EMBL/GenBank/DDBJ whole genome shotgun (WGS) entry which is preliminary data.</text>
</comment>
<dbReference type="Proteomes" id="UP000076858">
    <property type="component" value="Unassembled WGS sequence"/>
</dbReference>
<evidence type="ECO:0000256" key="1">
    <source>
        <dbReference type="SAM" id="MobiDB-lite"/>
    </source>
</evidence>
<keyword evidence="3" id="KW-1185">Reference proteome</keyword>
<gene>
    <name evidence="2" type="ORF">APZ42_006103</name>
</gene>
<evidence type="ECO:0000313" key="2">
    <source>
        <dbReference type="EMBL" id="KZR98469.1"/>
    </source>
</evidence>
<accession>A0A164G375</accession>
<protein>
    <submittedName>
        <fullName evidence="2">Uncharacterized protein</fullName>
    </submittedName>
</protein>
<evidence type="ECO:0000313" key="3">
    <source>
        <dbReference type="Proteomes" id="UP000076858"/>
    </source>
</evidence>
<proteinExistence type="predicted"/>
<organism evidence="2 3">
    <name type="scientific">Daphnia magna</name>
    <dbReference type="NCBI Taxonomy" id="35525"/>
    <lineage>
        <taxon>Eukaryota</taxon>
        <taxon>Metazoa</taxon>
        <taxon>Ecdysozoa</taxon>
        <taxon>Arthropoda</taxon>
        <taxon>Crustacea</taxon>
        <taxon>Branchiopoda</taxon>
        <taxon>Diplostraca</taxon>
        <taxon>Cladocera</taxon>
        <taxon>Anomopoda</taxon>
        <taxon>Daphniidae</taxon>
        <taxon>Daphnia</taxon>
    </lineage>
</organism>
<feature type="region of interest" description="Disordered" evidence="1">
    <location>
        <begin position="83"/>
        <end position="113"/>
    </location>
</feature>
<name>A0A164G375_9CRUS</name>
<feature type="non-terminal residue" evidence="2">
    <location>
        <position position="1"/>
    </location>
</feature>